<dbReference type="InterPro" id="IPR008978">
    <property type="entry name" value="HSP20-like_chaperone"/>
</dbReference>
<feature type="domain" description="SHSP" evidence="4">
    <location>
        <begin position="1"/>
        <end position="90"/>
    </location>
</feature>
<dbReference type="PANTHER" id="PTHR46733">
    <property type="entry name" value="26.5 KDA HEAT SHOCK PROTEIN, MITOCHONDRIAL"/>
    <property type="match status" value="1"/>
</dbReference>
<dbReference type="OrthoDB" id="1431247at2759"/>
<protein>
    <submittedName>
        <fullName evidence="5">HSP20-like chaperone protein</fullName>
    </submittedName>
</protein>
<evidence type="ECO:0000256" key="1">
    <source>
        <dbReference type="ARBA" id="ARBA00023016"/>
    </source>
</evidence>
<dbReference type="Gene3D" id="2.60.40.790">
    <property type="match status" value="1"/>
</dbReference>
<comment type="caution">
    <text evidence="5">The sequence shown here is derived from an EMBL/GenBank/DDBJ whole genome shotgun (WGS) entry which is preliminary data.</text>
</comment>
<dbReference type="InterPro" id="IPR002068">
    <property type="entry name" value="A-crystallin/Hsp20_dom"/>
</dbReference>
<dbReference type="PROSITE" id="PS01031">
    <property type="entry name" value="SHSP"/>
    <property type="match status" value="1"/>
</dbReference>
<evidence type="ECO:0000256" key="2">
    <source>
        <dbReference type="PROSITE-ProRule" id="PRU00285"/>
    </source>
</evidence>
<evidence type="ECO:0000259" key="4">
    <source>
        <dbReference type="PROSITE" id="PS01031"/>
    </source>
</evidence>
<organism evidence="5 6">
    <name type="scientific">Actinidia chinensis var. chinensis</name>
    <name type="common">Chinese soft-hair kiwi</name>
    <dbReference type="NCBI Taxonomy" id="1590841"/>
    <lineage>
        <taxon>Eukaryota</taxon>
        <taxon>Viridiplantae</taxon>
        <taxon>Streptophyta</taxon>
        <taxon>Embryophyta</taxon>
        <taxon>Tracheophyta</taxon>
        <taxon>Spermatophyta</taxon>
        <taxon>Magnoliopsida</taxon>
        <taxon>eudicotyledons</taxon>
        <taxon>Gunneridae</taxon>
        <taxon>Pentapetalae</taxon>
        <taxon>asterids</taxon>
        <taxon>Ericales</taxon>
        <taxon>Actinidiaceae</taxon>
        <taxon>Actinidia</taxon>
    </lineage>
</organism>
<dbReference type="STRING" id="1590841.A0A2R6QZP0"/>
<keyword evidence="1" id="KW-0346">Stress response</keyword>
<accession>A0A2R6QZP0</accession>
<dbReference type="EMBL" id="NKQK01000011">
    <property type="protein sequence ID" value="PSS17855.1"/>
    <property type="molecule type" value="Genomic_DNA"/>
</dbReference>
<keyword evidence="6" id="KW-1185">Reference proteome</keyword>
<gene>
    <name evidence="5" type="ORF">CEY00_Acc12546</name>
</gene>
<dbReference type="InParanoid" id="A0A2R6QZP0"/>
<reference evidence="6" key="2">
    <citation type="journal article" date="2018" name="BMC Genomics">
        <title>A manually annotated Actinidia chinensis var. chinensis (kiwifruit) genome highlights the challenges associated with draft genomes and gene prediction in plants.</title>
        <authorList>
            <person name="Pilkington S.M."/>
            <person name="Crowhurst R."/>
            <person name="Hilario E."/>
            <person name="Nardozza S."/>
            <person name="Fraser L."/>
            <person name="Peng Y."/>
            <person name="Gunaseelan K."/>
            <person name="Simpson R."/>
            <person name="Tahir J."/>
            <person name="Deroles S.C."/>
            <person name="Templeton K."/>
            <person name="Luo Z."/>
            <person name="Davy M."/>
            <person name="Cheng C."/>
            <person name="McNeilage M."/>
            <person name="Scaglione D."/>
            <person name="Liu Y."/>
            <person name="Zhang Q."/>
            <person name="Datson P."/>
            <person name="De Silva N."/>
            <person name="Gardiner S.E."/>
            <person name="Bassett H."/>
            <person name="Chagne D."/>
            <person name="McCallum J."/>
            <person name="Dzierzon H."/>
            <person name="Deng C."/>
            <person name="Wang Y.Y."/>
            <person name="Barron L."/>
            <person name="Manako K."/>
            <person name="Bowen J."/>
            <person name="Foster T.M."/>
            <person name="Erridge Z.A."/>
            <person name="Tiffin H."/>
            <person name="Waite C.N."/>
            <person name="Davies K.M."/>
            <person name="Grierson E.P."/>
            <person name="Laing W.A."/>
            <person name="Kirk R."/>
            <person name="Chen X."/>
            <person name="Wood M."/>
            <person name="Montefiori M."/>
            <person name="Brummell D.A."/>
            <person name="Schwinn K.E."/>
            <person name="Catanach A."/>
            <person name="Fullerton C."/>
            <person name="Li D."/>
            <person name="Meiyalaghan S."/>
            <person name="Nieuwenhuizen N."/>
            <person name="Read N."/>
            <person name="Prakash R."/>
            <person name="Hunter D."/>
            <person name="Zhang H."/>
            <person name="McKenzie M."/>
            <person name="Knabel M."/>
            <person name="Harris A."/>
            <person name="Allan A.C."/>
            <person name="Gleave A."/>
            <person name="Chen A."/>
            <person name="Janssen B.J."/>
            <person name="Plunkett B."/>
            <person name="Ampomah-Dwamena C."/>
            <person name="Voogd C."/>
            <person name="Leif D."/>
            <person name="Lafferty D."/>
            <person name="Souleyre E.J.F."/>
            <person name="Varkonyi-Gasic E."/>
            <person name="Gambi F."/>
            <person name="Hanley J."/>
            <person name="Yao J.L."/>
            <person name="Cheung J."/>
            <person name="David K.M."/>
            <person name="Warren B."/>
            <person name="Marsh K."/>
            <person name="Snowden K.C."/>
            <person name="Lin-Wang K."/>
            <person name="Brian L."/>
            <person name="Martinez-Sanchez M."/>
            <person name="Wang M."/>
            <person name="Ileperuma N."/>
            <person name="Macnee N."/>
            <person name="Campin R."/>
            <person name="McAtee P."/>
            <person name="Drummond R.S.M."/>
            <person name="Espley R.V."/>
            <person name="Ireland H.S."/>
            <person name="Wu R."/>
            <person name="Atkinson R.G."/>
            <person name="Karunairetnam S."/>
            <person name="Bulley S."/>
            <person name="Chunkath S."/>
            <person name="Hanley Z."/>
            <person name="Storey R."/>
            <person name="Thrimawithana A.H."/>
            <person name="Thomson S."/>
            <person name="David C."/>
            <person name="Testolin R."/>
            <person name="Huang H."/>
            <person name="Hellens R.P."/>
            <person name="Schaffer R.J."/>
        </authorList>
    </citation>
    <scope>NUCLEOTIDE SEQUENCE [LARGE SCALE GENOMIC DNA]</scope>
    <source>
        <strain evidence="6">cv. Red5</strain>
    </source>
</reference>
<dbReference type="SUPFAM" id="SSF49764">
    <property type="entry name" value="HSP20-like chaperones"/>
    <property type="match status" value="1"/>
</dbReference>
<sequence>MPALSKEHLKITVEDDILRIKGYHKEEEEEQDFDDEQWVAMSYDYYDTTILLPEDTKVDEIKAEMKDGVLTIFIPRTEAPKNDAKEIQIK</sequence>
<proteinExistence type="inferred from homology"/>
<evidence type="ECO:0000313" key="6">
    <source>
        <dbReference type="Proteomes" id="UP000241394"/>
    </source>
</evidence>
<dbReference type="Gramene" id="PSS17855">
    <property type="protein sequence ID" value="PSS17855"/>
    <property type="gene ID" value="CEY00_Acc12546"/>
</dbReference>
<evidence type="ECO:0000256" key="3">
    <source>
        <dbReference type="RuleBase" id="RU003616"/>
    </source>
</evidence>
<dbReference type="InterPro" id="IPR044587">
    <property type="entry name" value="HSP21-like"/>
</dbReference>
<comment type="similarity">
    <text evidence="2 3">Belongs to the small heat shock protein (HSP20) family.</text>
</comment>
<dbReference type="AlphaFoldDB" id="A0A2R6QZP0"/>
<dbReference type="Proteomes" id="UP000241394">
    <property type="component" value="Chromosome LG11"/>
</dbReference>
<dbReference type="PANTHER" id="PTHR46733:SF4">
    <property type="entry name" value="HEAT SHOCK PROTEIN 21, CHLOROPLASTIC"/>
    <property type="match status" value="1"/>
</dbReference>
<reference evidence="5 6" key="1">
    <citation type="submission" date="2017-07" db="EMBL/GenBank/DDBJ databases">
        <title>An improved, manually edited Actinidia chinensis var. chinensis (kiwifruit) genome highlights the challenges associated with draft genomes and gene prediction in plants.</title>
        <authorList>
            <person name="Pilkington S."/>
            <person name="Crowhurst R."/>
            <person name="Hilario E."/>
            <person name="Nardozza S."/>
            <person name="Fraser L."/>
            <person name="Peng Y."/>
            <person name="Gunaseelan K."/>
            <person name="Simpson R."/>
            <person name="Tahir J."/>
            <person name="Deroles S."/>
            <person name="Templeton K."/>
            <person name="Luo Z."/>
            <person name="Davy M."/>
            <person name="Cheng C."/>
            <person name="Mcneilage M."/>
            <person name="Scaglione D."/>
            <person name="Liu Y."/>
            <person name="Zhang Q."/>
            <person name="Datson P."/>
            <person name="De Silva N."/>
            <person name="Gardiner S."/>
            <person name="Bassett H."/>
            <person name="Chagne D."/>
            <person name="Mccallum J."/>
            <person name="Dzierzon H."/>
            <person name="Deng C."/>
            <person name="Wang Y.-Y."/>
            <person name="Barron N."/>
            <person name="Manako K."/>
            <person name="Bowen J."/>
            <person name="Foster T."/>
            <person name="Erridge Z."/>
            <person name="Tiffin H."/>
            <person name="Waite C."/>
            <person name="Davies K."/>
            <person name="Grierson E."/>
            <person name="Laing W."/>
            <person name="Kirk R."/>
            <person name="Chen X."/>
            <person name="Wood M."/>
            <person name="Montefiori M."/>
            <person name="Brummell D."/>
            <person name="Schwinn K."/>
            <person name="Catanach A."/>
            <person name="Fullerton C."/>
            <person name="Li D."/>
            <person name="Meiyalaghan S."/>
            <person name="Nieuwenhuizen N."/>
            <person name="Read N."/>
            <person name="Prakash R."/>
            <person name="Hunter D."/>
            <person name="Zhang H."/>
            <person name="Mckenzie M."/>
            <person name="Knabel M."/>
            <person name="Harris A."/>
            <person name="Allan A."/>
            <person name="Chen A."/>
            <person name="Janssen B."/>
            <person name="Plunkett B."/>
            <person name="Dwamena C."/>
            <person name="Voogd C."/>
            <person name="Leif D."/>
            <person name="Lafferty D."/>
            <person name="Souleyre E."/>
            <person name="Varkonyi-Gasic E."/>
            <person name="Gambi F."/>
            <person name="Hanley J."/>
            <person name="Yao J.-L."/>
            <person name="Cheung J."/>
            <person name="David K."/>
            <person name="Warren B."/>
            <person name="Marsh K."/>
            <person name="Snowden K."/>
            <person name="Lin-Wang K."/>
            <person name="Brian L."/>
            <person name="Martinez-Sanchez M."/>
            <person name="Wang M."/>
            <person name="Ileperuma N."/>
            <person name="Macnee N."/>
            <person name="Campin R."/>
            <person name="Mcatee P."/>
            <person name="Drummond R."/>
            <person name="Espley R."/>
            <person name="Ireland H."/>
            <person name="Wu R."/>
            <person name="Atkinson R."/>
            <person name="Karunairetnam S."/>
            <person name="Bulley S."/>
            <person name="Chunkath S."/>
            <person name="Hanley Z."/>
            <person name="Storey R."/>
            <person name="Thrimawithana A."/>
            <person name="Thomson S."/>
            <person name="David C."/>
            <person name="Testolin R."/>
        </authorList>
    </citation>
    <scope>NUCLEOTIDE SEQUENCE [LARGE SCALE GENOMIC DNA]</scope>
    <source>
        <strain evidence="6">cv. Red5</strain>
        <tissue evidence="5">Young leaf</tissue>
    </source>
</reference>
<evidence type="ECO:0000313" key="5">
    <source>
        <dbReference type="EMBL" id="PSS17855.1"/>
    </source>
</evidence>
<dbReference type="GO" id="GO:0009408">
    <property type="term" value="P:response to heat"/>
    <property type="evidence" value="ECO:0007669"/>
    <property type="project" value="InterPro"/>
</dbReference>
<dbReference type="Pfam" id="PF00011">
    <property type="entry name" value="HSP20"/>
    <property type="match status" value="1"/>
</dbReference>
<dbReference type="CDD" id="cd06464">
    <property type="entry name" value="ACD_sHsps-like"/>
    <property type="match status" value="1"/>
</dbReference>
<dbReference type="OMA" id="DEHWSST"/>
<name>A0A2R6QZP0_ACTCC</name>